<protein>
    <recommendedName>
        <fullName evidence="1">Putative long chain fatty acid-CoA ligase VraA</fullName>
    </recommendedName>
    <alternativeName>
        <fullName evidence="2">Acyl-CoA synthetase</fullName>
    </alternativeName>
</protein>
<reference evidence="6 7" key="1">
    <citation type="submission" date="2023-08" db="EMBL/GenBank/DDBJ databases">
        <title>Whole genome sequencing of Staphylococcus chromogenes NNSch 2386.</title>
        <authorList>
            <person name="Kropotov V.S."/>
            <person name="Boriskina E.V."/>
            <person name="Gordinskaya N.A."/>
            <person name="Shkurkina I.S."/>
            <person name="Kryazhev D.V."/>
            <person name="Alekseeva A.E."/>
            <person name="Makhova M.A."/>
        </authorList>
    </citation>
    <scope>NUCLEOTIDE SEQUENCE [LARGE SCALE GENOMIC DNA]</scope>
    <source>
        <strain evidence="6 7">NNSch 2386</strain>
    </source>
</reference>
<dbReference type="PANTHER" id="PTHR43767:SF10">
    <property type="entry name" value="SURFACTIN SYNTHASE SUBUNIT 1"/>
    <property type="match status" value="1"/>
</dbReference>
<evidence type="ECO:0000259" key="4">
    <source>
        <dbReference type="Pfam" id="PF00501"/>
    </source>
</evidence>
<dbReference type="SUPFAM" id="SSF56801">
    <property type="entry name" value="Acetyl-CoA synthetase-like"/>
    <property type="match status" value="1"/>
</dbReference>
<dbReference type="Gene3D" id="3.30.300.30">
    <property type="match status" value="1"/>
</dbReference>
<comment type="caution">
    <text evidence="6">The sequence shown here is derived from an EMBL/GenBank/DDBJ whole genome shotgun (WGS) entry which is preliminary data.</text>
</comment>
<dbReference type="InterPro" id="IPR042099">
    <property type="entry name" value="ANL_N_sf"/>
</dbReference>
<evidence type="ECO:0000256" key="2">
    <source>
        <dbReference type="ARBA" id="ARBA00032875"/>
    </source>
</evidence>
<organism evidence="6 7">
    <name type="scientific">Staphylococcus chromogenes</name>
    <name type="common">Staphylococcus hyicus subsp. chromogenes</name>
    <dbReference type="NCBI Taxonomy" id="46126"/>
    <lineage>
        <taxon>Bacteria</taxon>
        <taxon>Bacillati</taxon>
        <taxon>Bacillota</taxon>
        <taxon>Bacilli</taxon>
        <taxon>Bacillales</taxon>
        <taxon>Staphylococcaceae</taxon>
        <taxon>Staphylococcus</taxon>
    </lineage>
</organism>
<dbReference type="Gene3D" id="3.40.50.12780">
    <property type="entry name" value="N-terminal domain of ligase-like"/>
    <property type="match status" value="1"/>
</dbReference>
<sequence length="452" mass="51796">MELLKRIEHYAKTEAQRVALYIDDEQLNYAALHERVKDAASRLPEYDLPLNVALSFSRIQDFVVAYLAVLSKGGTPWVMDTNWSAARKKALYETYDIPYLWEDETFYQRQKQFRKSLASGVLHVGFTSGTTGLPKAFLRDEASWIASFEQNEKLMTRGRGKNHTLVALGPYAHSLTLYVVIYALFYGRTFLGQNDYHIERCASRIADYTDNCSLFLVPTMVYDWLQHASQNNHVSEVFISGDKLTEQRHRLLKRTLPSAAIYEFFGTSEASFISVNMNQTAPLNSVGKVFSNVQIDIRHQDEKGIGQLFVKSPMTFSGYLGDVASQWIKTGDYAHLKEDYLYLHGRLQDRLIIGGKNVYPSVVEQQLKQLEGVQDVIIVRQPHTKFGEVAVALYTGIQIISYRHMRTQLEKVVSRYEIPSKWIRVEKLPYTSSGKVSRRIAQHLYEGGDFNE</sequence>
<accession>A0ABD5AWN4</accession>
<evidence type="ECO:0000259" key="5">
    <source>
        <dbReference type="Pfam" id="PF13193"/>
    </source>
</evidence>
<evidence type="ECO:0000313" key="7">
    <source>
        <dbReference type="Proteomes" id="UP001240157"/>
    </source>
</evidence>
<dbReference type="PROSITE" id="PS00455">
    <property type="entry name" value="AMP_BINDING"/>
    <property type="match status" value="1"/>
</dbReference>
<keyword evidence="3" id="KW-1133">Transmembrane helix</keyword>
<evidence type="ECO:0000256" key="3">
    <source>
        <dbReference type="SAM" id="Phobius"/>
    </source>
</evidence>
<dbReference type="Proteomes" id="UP001240157">
    <property type="component" value="Unassembled WGS sequence"/>
</dbReference>
<dbReference type="RefSeq" id="WP_233650026.1">
    <property type="nucleotide sequence ID" value="NZ_CP084719.1"/>
</dbReference>
<dbReference type="Pfam" id="PF00501">
    <property type="entry name" value="AMP-binding"/>
    <property type="match status" value="1"/>
</dbReference>
<dbReference type="InterPro" id="IPR025110">
    <property type="entry name" value="AMP-bd_C"/>
</dbReference>
<dbReference type="PANTHER" id="PTHR43767">
    <property type="entry name" value="LONG-CHAIN-FATTY-ACID--COA LIGASE"/>
    <property type="match status" value="1"/>
</dbReference>
<evidence type="ECO:0000256" key="1">
    <source>
        <dbReference type="ARBA" id="ARBA00017625"/>
    </source>
</evidence>
<keyword evidence="3" id="KW-0472">Membrane</keyword>
<feature type="domain" description="AMP-dependent synthetase/ligase" evidence="4">
    <location>
        <begin position="122"/>
        <end position="320"/>
    </location>
</feature>
<dbReference type="EMBL" id="JAVGJF010000040">
    <property type="protein sequence ID" value="MDQ7175770.1"/>
    <property type="molecule type" value="Genomic_DNA"/>
</dbReference>
<gene>
    <name evidence="6" type="ORF">RCF65_07170</name>
</gene>
<dbReference type="InterPro" id="IPR045851">
    <property type="entry name" value="AMP-bd_C_sf"/>
</dbReference>
<keyword evidence="3" id="KW-0812">Transmembrane</keyword>
<dbReference type="InterPro" id="IPR020845">
    <property type="entry name" value="AMP-binding_CS"/>
</dbReference>
<dbReference type="Pfam" id="PF13193">
    <property type="entry name" value="AMP-binding_C"/>
    <property type="match status" value="1"/>
</dbReference>
<evidence type="ECO:0000313" key="6">
    <source>
        <dbReference type="EMBL" id="MDQ7175770.1"/>
    </source>
</evidence>
<name>A0ABD5AWN4_STACR</name>
<dbReference type="GO" id="GO:0016877">
    <property type="term" value="F:ligase activity, forming carbon-sulfur bonds"/>
    <property type="evidence" value="ECO:0007669"/>
    <property type="project" value="UniProtKB-ARBA"/>
</dbReference>
<feature type="transmembrane region" description="Helical" evidence="3">
    <location>
        <begin position="165"/>
        <end position="185"/>
    </location>
</feature>
<dbReference type="InterPro" id="IPR000873">
    <property type="entry name" value="AMP-dep_synth/lig_dom"/>
</dbReference>
<dbReference type="AlphaFoldDB" id="A0ABD5AWN4"/>
<proteinExistence type="predicted"/>
<dbReference type="InterPro" id="IPR050237">
    <property type="entry name" value="ATP-dep_AMP-bd_enzyme"/>
</dbReference>
<feature type="domain" description="AMP-binding enzyme C-terminal" evidence="5">
    <location>
        <begin position="363"/>
        <end position="435"/>
    </location>
</feature>